<reference evidence="2 3" key="1">
    <citation type="submission" date="2023-02" db="EMBL/GenBank/DDBJ databases">
        <title>Genome sequence of Lentisphaera profundi SAORIC-696.</title>
        <authorList>
            <person name="Kim e."/>
            <person name="Cho J.-C."/>
            <person name="Choi A."/>
            <person name="Kang I."/>
        </authorList>
    </citation>
    <scope>NUCLEOTIDE SEQUENCE [LARGE SCALE GENOMIC DNA]</scope>
    <source>
        <strain evidence="2 3">SAORIC-696</strain>
    </source>
</reference>
<feature type="transmembrane region" description="Helical" evidence="1">
    <location>
        <begin position="6"/>
        <end position="26"/>
    </location>
</feature>
<dbReference type="Proteomes" id="UP001214250">
    <property type="component" value="Chromosome 1"/>
</dbReference>
<gene>
    <name evidence="2" type="ORF">PQO03_07670</name>
</gene>
<evidence type="ECO:0000313" key="3">
    <source>
        <dbReference type="Proteomes" id="UP001214250"/>
    </source>
</evidence>
<name>A0ABY7VNT0_9BACT</name>
<accession>A0ABY7VNT0</accession>
<keyword evidence="1" id="KW-0812">Transmembrane</keyword>
<protein>
    <submittedName>
        <fullName evidence="2">Uncharacterized protein</fullName>
    </submittedName>
</protein>
<keyword evidence="1" id="KW-0472">Membrane</keyword>
<evidence type="ECO:0000256" key="1">
    <source>
        <dbReference type="SAM" id="Phobius"/>
    </source>
</evidence>
<keyword evidence="1" id="KW-1133">Transmembrane helix</keyword>
<proteinExistence type="predicted"/>
<keyword evidence="3" id="KW-1185">Reference proteome</keyword>
<sequence length="221" mass="23945">MNKNIVIPISIIVSLILAMALYYPGAKDKEALSRQKTTIVTEEPLQIFYNSAKSKPGVILTMIGEAGSSIIEVSVEGSGTWAQNGRDDDINGQTYWSDEIVGSNLAIKTSSSYSNAAKPLSGNITLINNGSKIGDLAFFVADDPGRHDDITLISKTKFISKFGESYRLTGKATFDLNEMGGSMYRGINATFDDLKIGTFTCTNTGENEHDFGTYTVIIKSK</sequence>
<dbReference type="EMBL" id="CP117811">
    <property type="protein sequence ID" value="WDE95597.1"/>
    <property type="molecule type" value="Genomic_DNA"/>
</dbReference>
<organism evidence="2 3">
    <name type="scientific">Lentisphaera profundi</name>
    <dbReference type="NCBI Taxonomy" id="1658616"/>
    <lineage>
        <taxon>Bacteria</taxon>
        <taxon>Pseudomonadati</taxon>
        <taxon>Lentisphaerota</taxon>
        <taxon>Lentisphaeria</taxon>
        <taxon>Lentisphaerales</taxon>
        <taxon>Lentisphaeraceae</taxon>
        <taxon>Lentisphaera</taxon>
    </lineage>
</organism>
<evidence type="ECO:0000313" key="2">
    <source>
        <dbReference type="EMBL" id="WDE95597.1"/>
    </source>
</evidence>
<dbReference type="RefSeq" id="WP_274149276.1">
    <property type="nucleotide sequence ID" value="NZ_CP117811.1"/>
</dbReference>